<protein>
    <submittedName>
        <fullName evidence="1">Uncharacterized protein</fullName>
    </submittedName>
</protein>
<accession>A0A6G1JSK6</accession>
<dbReference type="Proteomes" id="UP000799428">
    <property type="component" value="Unassembled WGS sequence"/>
</dbReference>
<dbReference type="OrthoDB" id="21416at2759"/>
<proteinExistence type="predicted"/>
<evidence type="ECO:0000313" key="2">
    <source>
        <dbReference type="Proteomes" id="UP000799428"/>
    </source>
</evidence>
<name>A0A6G1JSK6_9PLEO</name>
<dbReference type="AlphaFoldDB" id="A0A6G1JSK6"/>
<dbReference type="EMBL" id="MU005788">
    <property type="protein sequence ID" value="KAF2703201.1"/>
    <property type="molecule type" value="Genomic_DNA"/>
</dbReference>
<reference evidence="1" key="1">
    <citation type="journal article" date="2020" name="Stud. Mycol.">
        <title>101 Dothideomycetes genomes: a test case for predicting lifestyles and emergence of pathogens.</title>
        <authorList>
            <person name="Haridas S."/>
            <person name="Albert R."/>
            <person name="Binder M."/>
            <person name="Bloem J."/>
            <person name="Labutti K."/>
            <person name="Salamov A."/>
            <person name="Andreopoulos B."/>
            <person name="Baker S."/>
            <person name="Barry K."/>
            <person name="Bills G."/>
            <person name="Bluhm B."/>
            <person name="Cannon C."/>
            <person name="Castanera R."/>
            <person name="Culley D."/>
            <person name="Daum C."/>
            <person name="Ezra D."/>
            <person name="Gonzalez J."/>
            <person name="Henrissat B."/>
            <person name="Kuo A."/>
            <person name="Liang C."/>
            <person name="Lipzen A."/>
            <person name="Lutzoni F."/>
            <person name="Magnuson J."/>
            <person name="Mondo S."/>
            <person name="Nolan M."/>
            <person name="Ohm R."/>
            <person name="Pangilinan J."/>
            <person name="Park H.-J."/>
            <person name="Ramirez L."/>
            <person name="Alfaro M."/>
            <person name="Sun H."/>
            <person name="Tritt A."/>
            <person name="Yoshinaga Y."/>
            <person name="Zwiers L.-H."/>
            <person name="Turgeon B."/>
            <person name="Goodwin S."/>
            <person name="Spatafora J."/>
            <person name="Crous P."/>
            <person name="Grigoriev I."/>
        </authorList>
    </citation>
    <scope>NUCLEOTIDE SEQUENCE</scope>
    <source>
        <strain evidence="1">CBS 279.74</strain>
    </source>
</reference>
<gene>
    <name evidence="1" type="ORF">K504DRAFT_508118</name>
</gene>
<evidence type="ECO:0000313" key="1">
    <source>
        <dbReference type="EMBL" id="KAF2703201.1"/>
    </source>
</evidence>
<sequence>MSSSDDSDFILLDKQNITDYNDAGHLPVDTQALDSIQNWLASIKYLSENSEYRKHVSNYLEDTWLFLYARLVTDELVEAVQGRVIMPADIHPIVEGIPQSLGL</sequence>
<organism evidence="1 2">
    <name type="scientific">Pleomassaria siparia CBS 279.74</name>
    <dbReference type="NCBI Taxonomy" id="1314801"/>
    <lineage>
        <taxon>Eukaryota</taxon>
        <taxon>Fungi</taxon>
        <taxon>Dikarya</taxon>
        <taxon>Ascomycota</taxon>
        <taxon>Pezizomycotina</taxon>
        <taxon>Dothideomycetes</taxon>
        <taxon>Pleosporomycetidae</taxon>
        <taxon>Pleosporales</taxon>
        <taxon>Pleomassariaceae</taxon>
        <taxon>Pleomassaria</taxon>
    </lineage>
</organism>
<keyword evidence="2" id="KW-1185">Reference proteome</keyword>